<evidence type="ECO:0000313" key="4">
    <source>
        <dbReference type="EMBL" id="KXB56979.1"/>
    </source>
</evidence>
<dbReference type="Pfam" id="PF02952">
    <property type="entry name" value="Fucose_iso_C"/>
    <property type="match status" value="1"/>
</dbReference>
<keyword evidence="1 4" id="KW-0413">Isomerase</keyword>
<keyword evidence="5" id="KW-1185">Reference proteome</keyword>
<dbReference type="GO" id="GO:0005737">
    <property type="term" value="C:cytoplasm"/>
    <property type="evidence" value="ECO:0007669"/>
    <property type="project" value="InterPro"/>
</dbReference>
<dbReference type="CDD" id="cd00578">
    <property type="entry name" value="L-fuc_L-ara-isomerases"/>
    <property type="match status" value="1"/>
</dbReference>
<protein>
    <submittedName>
        <fullName evidence="4">L-fucose isomerase domain protein</fullName>
    </submittedName>
</protein>
<dbReference type="InterPro" id="IPR009015">
    <property type="entry name" value="Fucose_isomerase_N/cen_sf"/>
</dbReference>
<gene>
    <name evidence="4" type="ORF">HMPREF1866_01654</name>
</gene>
<dbReference type="OrthoDB" id="5838738at2"/>
<dbReference type="Proteomes" id="UP000070394">
    <property type="component" value="Unassembled WGS sequence"/>
</dbReference>
<dbReference type="GO" id="GO:0006004">
    <property type="term" value="P:fucose metabolic process"/>
    <property type="evidence" value="ECO:0007669"/>
    <property type="project" value="InterPro"/>
</dbReference>
<dbReference type="GO" id="GO:0008736">
    <property type="term" value="F:L-fucose isomerase activity"/>
    <property type="evidence" value="ECO:0007669"/>
    <property type="project" value="InterPro"/>
</dbReference>
<sequence>MEKERAGIKFGIIVGSRNFFPKELAKKGRDAILEKMKGMGFGCIILSPTETPLGVVETYQDAKKCAELFSKHREEIDGIIIVLPNFGDEAAVTEAIVRSGLRVPVLVQACDDEKDKLDLSHRRDSFCGKLSVCNNLYQNRIPFTDTTYHTCSIDSREFTLDVENFAGICKVVRGLKNLRVGAIGARPSAFRTVRYSEKLLQEAGITVETTDLSVILALAEEKMKDSRVRDVMESIRLYGNMAFEVSEEKLRKQAGFFLAVQDWLEENDCQASAIQCWDSLEKNYGIASCLAMSMMGEMGMPSACEMDVMGAVSMAALNLASGKPSGYLDWNNGFADNRDRCMMIHCANYPKSFLGMEPEIGNLDILSLALGEENCFGACKGVIVPGPFTFAKISTDDFEGRIKSYVGEGEFVREDISTPGGPGVVEIKGMQKLMKYICQNGFEHHVAMNRSHTAGILKEALEKYMGWKVYHHE</sequence>
<dbReference type="RefSeq" id="WP_060931374.1">
    <property type="nucleotide sequence ID" value="NZ_KQ959831.1"/>
</dbReference>
<dbReference type="EMBL" id="LSDA01000096">
    <property type="protein sequence ID" value="KXB56979.1"/>
    <property type="molecule type" value="Genomic_DNA"/>
</dbReference>
<accession>A0A133ZNG7</accession>
<comment type="caution">
    <text evidence="4">The sequence shown here is derived from an EMBL/GenBank/DDBJ whole genome shotgun (WGS) entry which is preliminary data.</text>
</comment>
<dbReference type="PANTHER" id="PTHR36120">
    <property type="entry name" value="FUCOSE ISOMERASE"/>
    <property type="match status" value="1"/>
</dbReference>
<proteinExistence type="predicted"/>
<reference evidence="5" key="1">
    <citation type="submission" date="2016-01" db="EMBL/GenBank/DDBJ databases">
        <authorList>
            <person name="Mitreva M."/>
            <person name="Pepin K.H."/>
            <person name="Mihindukulasuriya K.A."/>
            <person name="Fulton R."/>
            <person name="Fronick C."/>
            <person name="O'Laughlin M."/>
            <person name="Miner T."/>
            <person name="Herter B."/>
            <person name="Rosa B.A."/>
            <person name="Cordes M."/>
            <person name="Tomlinson C."/>
            <person name="Wollam A."/>
            <person name="Palsikar V.B."/>
            <person name="Mardis E.R."/>
            <person name="Wilson R.K."/>
        </authorList>
    </citation>
    <scope>NUCLEOTIDE SEQUENCE [LARGE SCALE GENOMIC DNA]</scope>
    <source>
        <strain evidence="5">DNF00896</strain>
    </source>
</reference>
<evidence type="ECO:0000259" key="3">
    <source>
        <dbReference type="Pfam" id="PF02952"/>
    </source>
</evidence>
<organism evidence="4 5">
    <name type="scientific">Lachnoanaerobaculum saburreum</name>
    <dbReference type="NCBI Taxonomy" id="467210"/>
    <lineage>
        <taxon>Bacteria</taxon>
        <taxon>Bacillati</taxon>
        <taxon>Bacillota</taxon>
        <taxon>Clostridia</taxon>
        <taxon>Lachnospirales</taxon>
        <taxon>Lachnospiraceae</taxon>
        <taxon>Lachnoanaerobaculum</taxon>
    </lineage>
</organism>
<dbReference type="SUPFAM" id="SSF53743">
    <property type="entry name" value="FucI/AraA N-terminal and middle domains"/>
    <property type="match status" value="1"/>
</dbReference>
<evidence type="ECO:0000313" key="5">
    <source>
        <dbReference type="Proteomes" id="UP000070394"/>
    </source>
</evidence>
<feature type="domain" description="L-fucose isomerase C-terminal" evidence="3">
    <location>
        <begin position="343"/>
        <end position="471"/>
    </location>
</feature>
<evidence type="ECO:0000256" key="2">
    <source>
        <dbReference type="ARBA" id="ARBA00023277"/>
    </source>
</evidence>
<dbReference type="PATRIC" id="fig|467210.3.peg.1640"/>
<dbReference type="InterPro" id="IPR015888">
    <property type="entry name" value="Fuc_isomerase_C"/>
</dbReference>
<dbReference type="AlphaFoldDB" id="A0A133ZNG7"/>
<dbReference type="PANTHER" id="PTHR36120:SF1">
    <property type="entry name" value="L-FUCOSE ISOMERASE C-TERMINAL DOMAIN-CONTAINING PROTEIN"/>
    <property type="match status" value="1"/>
</dbReference>
<keyword evidence="2" id="KW-0119">Carbohydrate metabolism</keyword>
<evidence type="ECO:0000256" key="1">
    <source>
        <dbReference type="ARBA" id="ARBA00023235"/>
    </source>
</evidence>
<name>A0A133ZNG7_9FIRM</name>
<dbReference type="STRING" id="467210.HMPREF1866_01654"/>